<sequence length="408" mass="46333">MQGGCRTGMAQITGAYDLPARRVIHTVGPKYVEKYHTAAENALSRCYQASFELLIEHGLQSIAVGCIYEESKGYPREQATHVALRTLRRCLDRHRDRISAVVLCLSAVSDLEIYEKLLPFYFPRNRIEEHSASLTVPAHVGDENGETIIDERKIRIKELPVVSDADAESSSLMSAKMIDPLTSSRLEGSLLDSSFLCMTEDPDEGREQEWERAHKLHAGWLWSKWTGQSLAGHIGTSFHSRYLARAKAVDLTKAAEMKILYPGGVDYEGHRVMIVVGAHFLLRCLDLEQFLLYVVKEFEPLIKESYSIVYFHSAAKLNFVPDTGWMRRIHHVMGPRHKSNLHKIYMVHPSLGLKASVLLLRLLADSQVWGKVAYVETLSALFRYVPQDQLTIPDFVFQHDMDLRGHFV</sequence>
<keyword evidence="4" id="KW-1185">Reference proteome</keyword>
<dbReference type="EMBL" id="JABFUD020000025">
    <property type="protein sequence ID" value="KAI5059785.1"/>
    <property type="molecule type" value="Genomic_DNA"/>
</dbReference>
<evidence type="ECO:0000313" key="2">
    <source>
        <dbReference type="EMBL" id="KAI5059339.1"/>
    </source>
</evidence>
<dbReference type="PROSITE" id="PS51154">
    <property type="entry name" value="MACRO"/>
    <property type="match status" value="1"/>
</dbReference>
<feature type="domain" description="Macro" evidence="1">
    <location>
        <begin position="1"/>
        <end position="122"/>
    </location>
</feature>
<dbReference type="Pfam" id="PF13716">
    <property type="entry name" value="CRAL_TRIO_2"/>
    <property type="match status" value="1"/>
</dbReference>
<evidence type="ECO:0000259" key="1">
    <source>
        <dbReference type="PROSITE" id="PS51154"/>
    </source>
</evidence>
<reference evidence="3" key="1">
    <citation type="submission" date="2021-01" db="EMBL/GenBank/DDBJ databases">
        <title>Adiantum capillus-veneris genome.</title>
        <authorList>
            <person name="Fang Y."/>
            <person name="Liao Q."/>
        </authorList>
    </citation>
    <scope>NUCLEOTIDE SEQUENCE</scope>
    <source>
        <strain evidence="3">H3</strain>
        <tissue evidence="3">Leaf</tissue>
    </source>
</reference>
<dbReference type="Pfam" id="PF01661">
    <property type="entry name" value="Macro"/>
    <property type="match status" value="1"/>
</dbReference>
<protein>
    <recommendedName>
        <fullName evidence="1">Macro domain-containing protein</fullName>
    </recommendedName>
</protein>
<dbReference type="CDD" id="cd00170">
    <property type="entry name" value="SEC14"/>
    <property type="match status" value="1"/>
</dbReference>
<dbReference type="SUPFAM" id="SSF52949">
    <property type="entry name" value="Macro domain-like"/>
    <property type="match status" value="1"/>
</dbReference>
<dbReference type="InterPro" id="IPR036865">
    <property type="entry name" value="CRAL-TRIO_dom_sf"/>
</dbReference>
<evidence type="ECO:0000313" key="3">
    <source>
        <dbReference type="EMBL" id="KAI5059785.1"/>
    </source>
</evidence>
<gene>
    <name evidence="2" type="ORF">GOP47_0025658</name>
    <name evidence="3" type="ORF">GOP47_0026104</name>
</gene>
<dbReference type="InterPro" id="IPR043472">
    <property type="entry name" value="Macro_dom-like"/>
</dbReference>
<dbReference type="OrthoDB" id="6077599at2759"/>
<comment type="caution">
    <text evidence="3">The sequence shown here is derived from an EMBL/GenBank/DDBJ whole genome shotgun (WGS) entry which is preliminary data.</text>
</comment>
<accession>A0A9D4Z3G1</accession>
<dbReference type="PANTHER" id="PTHR11106">
    <property type="entry name" value="GANGLIOSIDE INDUCED DIFFERENTIATION ASSOCIATED PROTEIN 2-RELATED"/>
    <property type="match status" value="1"/>
</dbReference>
<dbReference type="Gene3D" id="3.40.525.10">
    <property type="entry name" value="CRAL-TRIO lipid binding domain"/>
    <property type="match status" value="1"/>
</dbReference>
<dbReference type="PANTHER" id="PTHR11106:SF72">
    <property type="entry name" value="GANGLIOSIDE-INDUCED DIFFERENTIATION-ASSOCIATED PROTEIN 2"/>
    <property type="match status" value="1"/>
</dbReference>
<dbReference type="SMART" id="SM00516">
    <property type="entry name" value="SEC14"/>
    <property type="match status" value="1"/>
</dbReference>
<dbReference type="InterPro" id="IPR002589">
    <property type="entry name" value="Macro_dom"/>
</dbReference>
<dbReference type="EMBL" id="JABFUD020000025">
    <property type="protein sequence ID" value="KAI5059339.1"/>
    <property type="molecule type" value="Genomic_DNA"/>
</dbReference>
<dbReference type="SUPFAM" id="SSF52087">
    <property type="entry name" value="CRAL/TRIO domain"/>
    <property type="match status" value="1"/>
</dbReference>
<organism evidence="3 4">
    <name type="scientific">Adiantum capillus-veneris</name>
    <name type="common">Maidenhair fern</name>
    <dbReference type="NCBI Taxonomy" id="13818"/>
    <lineage>
        <taxon>Eukaryota</taxon>
        <taxon>Viridiplantae</taxon>
        <taxon>Streptophyta</taxon>
        <taxon>Embryophyta</taxon>
        <taxon>Tracheophyta</taxon>
        <taxon>Polypodiopsida</taxon>
        <taxon>Polypodiidae</taxon>
        <taxon>Polypodiales</taxon>
        <taxon>Pteridineae</taxon>
        <taxon>Pteridaceae</taxon>
        <taxon>Vittarioideae</taxon>
        <taxon>Adiantum</taxon>
    </lineage>
</organism>
<dbReference type="AlphaFoldDB" id="A0A9D4Z3G1"/>
<name>A0A9D4Z3G1_ADICA</name>
<dbReference type="Proteomes" id="UP000886520">
    <property type="component" value="Chromosome 25"/>
</dbReference>
<proteinExistence type="predicted"/>
<dbReference type="InterPro" id="IPR001251">
    <property type="entry name" value="CRAL-TRIO_dom"/>
</dbReference>
<dbReference type="Gene3D" id="3.40.220.10">
    <property type="entry name" value="Leucine Aminopeptidase, subunit E, domain 1"/>
    <property type="match status" value="1"/>
</dbReference>
<evidence type="ECO:0000313" key="4">
    <source>
        <dbReference type="Proteomes" id="UP000886520"/>
    </source>
</evidence>